<reference evidence="1 2" key="1">
    <citation type="submission" date="2022-01" db="EMBL/GenBank/DDBJ databases">
        <title>A high-quality chromosome-level genome assembly of rohu carp, Labeo rohita.</title>
        <authorList>
            <person name="Arick M.A. II"/>
            <person name="Hsu C.-Y."/>
            <person name="Magbanua Z."/>
            <person name="Pechanova O."/>
            <person name="Grover C."/>
            <person name="Miller E."/>
            <person name="Thrash A."/>
            <person name="Ezzel L."/>
            <person name="Alam S."/>
            <person name="Benzie J."/>
            <person name="Hamilton M."/>
            <person name="Karsi A."/>
            <person name="Lawrence M.L."/>
            <person name="Peterson D.G."/>
        </authorList>
    </citation>
    <scope>NUCLEOTIDE SEQUENCE [LARGE SCALE GENOMIC DNA]</scope>
    <source>
        <strain evidence="2">BAU-BD-2019</strain>
        <tissue evidence="1">Blood</tissue>
    </source>
</reference>
<dbReference type="EMBL" id="JACTAM010000011">
    <property type="protein sequence ID" value="KAI2658973.1"/>
    <property type="molecule type" value="Genomic_DNA"/>
</dbReference>
<proteinExistence type="predicted"/>
<comment type="caution">
    <text evidence="1">The sequence shown here is derived from an EMBL/GenBank/DDBJ whole genome shotgun (WGS) entry which is preliminary data.</text>
</comment>
<name>A0ABQ8M7V1_LABRO</name>
<evidence type="ECO:0000313" key="1">
    <source>
        <dbReference type="EMBL" id="KAI2658973.1"/>
    </source>
</evidence>
<keyword evidence="1" id="KW-0418">Kinase</keyword>
<dbReference type="GO" id="GO:0016301">
    <property type="term" value="F:kinase activity"/>
    <property type="evidence" value="ECO:0007669"/>
    <property type="project" value="UniProtKB-KW"/>
</dbReference>
<organism evidence="1 2">
    <name type="scientific">Labeo rohita</name>
    <name type="common">Indian major carp</name>
    <name type="synonym">Cyprinus rohita</name>
    <dbReference type="NCBI Taxonomy" id="84645"/>
    <lineage>
        <taxon>Eukaryota</taxon>
        <taxon>Metazoa</taxon>
        <taxon>Chordata</taxon>
        <taxon>Craniata</taxon>
        <taxon>Vertebrata</taxon>
        <taxon>Euteleostomi</taxon>
        <taxon>Actinopterygii</taxon>
        <taxon>Neopterygii</taxon>
        <taxon>Teleostei</taxon>
        <taxon>Ostariophysi</taxon>
        <taxon>Cypriniformes</taxon>
        <taxon>Cyprinidae</taxon>
        <taxon>Labeoninae</taxon>
        <taxon>Labeonini</taxon>
        <taxon>Labeo</taxon>
    </lineage>
</organism>
<keyword evidence="1" id="KW-0808">Transferase</keyword>
<evidence type="ECO:0000313" key="2">
    <source>
        <dbReference type="Proteomes" id="UP000830375"/>
    </source>
</evidence>
<sequence length="340" mass="35734">MSVCLHCISLYFLFADEGSSIHHTKQQHKGKHSGLKFSSDINKKLFKKETWKVEKTITKKPNAQLASAHVDTVDVINVIDTYDRQAYADAELKYARAGTHAEAFTNETGKRIPKAGAFAEVGIGRAHAEASIFEADANGPNASAGAEVSAVGAGAIARAEIASASAKAGPVGVKVGLGVDTGASIGLSGVEMKFLGTRFSIGPKTGVSVLNSEVSCSIISLVLFADEGCDILSTEQQQKGKATPDHEIVDITDINDTYDRPGMAYTEGKFARAKKYVEGNEDKAGKRIPKTGVYAEAGVGRAPAEYSIFEAEAKGPNASGCAEASKVVPVPGYRASCSVM</sequence>
<dbReference type="Proteomes" id="UP000830375">
    <property type="component" value="Unassembled WGS sequence"/>
</dbReference>
<keyword evidence="2" id="KW-1185">Reference proteome</keyword>
<accession>A0ABQ8M7V1</accession>
<gene>
    <name evidence="1" type="ORF">H4Q32_023142</name>
</gene>
<protein>
    <submittedName>
        <fullName evidence="1">Serine/threonine-protein kinase 10</fullName>
    </submittedName>
</protein>